<dbReference type="RefSeq" id="WP_175588987.1">
    <property type="nucleotide sequence ID" value="NZ_JABWGN010000003.1"/>
</dbReference>
<protein>
    <submittedName>
        <fullName evidence="2">Hydantoinase B/oxoprolinase family protein</fullName>
    </submittedName>
</protein>
<dbReference type="PANTHER" id="PTHR11365">
    <property type="entry name" value="5-OXOPROLINASE RELATED"/>
    <property type="match status" value="1"/>
</dbReference>
<gene>
    <name evidence="2" type="ORF">HTZ77_08880</name>
</gene>
<dbReference type="GO" id="GO:0005829">
    <property type="term" value="C:cytosol"/>
    <property type="evidence" value="ECO:0007669"/>
    <property type="project" value="TreeGrafter"/>
</dbReference>
<keyword evidence="3" id="KW-1185">Reference proteome</keyword>
<feature type="domain" description="Hydantoinase B/oxoprolinase" evidence="1">
    <location>
        <begin position="3"/>
        <end position="528"/>
    </location>
</feature>
<dbReference type="EMBL" id="JABWGN010000003">
    <property type="protein sequence ID" value="NUW31538.1"/>
    <property type="molecule type" value="Genomic_DNA"/>
</dbReference>
<evidence type="ECO:0000259" key="1">
    <source>
        <dbReference type="Pfam" id="PF02538"/>
    </source>
</evidence>
<sequence length="569" mass="59324">MSDTLTADVLRNALVVAAEEASIVVVRSAYSTFIVEGSDASAALLDARGRLIAQSMATTLMNSMALKVALPELVTDIPLSSMRPGDVYVLNDAYRGGVHTNDLLVYRPVFVGGRPAYFTATMIHVSDLGGLSAGGMAPLATDIFLEGLQLPPVRLATSTGIEPAVEAILRANSRTPDKVMGDVRALIAGTAVAAARLGALVEEYGETGLAEGVEAYLDYTEARTRAALAELPAGRFRASYPIDDDGIDLATPRHVRVALTLPGPEAAGTGAVADFAGTDPQVPAAINASASQSLAAAVFAVRCFLDPAIPMNDGCLRAVEVRLPAGSLLDARSPHPCGGRYVPIYAAMEAVFQALSDAVPERAIAASGILQPFSIAAVGAPYWIHLAYDFGGVGARRGLDGPDATGVHFGIGRNSVPQAEPVESRCPLLVESVETIPDSGGPGRFRGGLGSRTVYRFLADCHVTTRGDRLRLAPPGRDGGLPGRLGGFYRRRLDGTPERLASKVNNVRFAAGEAFVVETTGGGGIGSPLERDLAAVEEDLRAGRVTVRGATEDYGVRVHADGTLSRDAS</sequence>
<accession>A0A7Y6I5J8</accession>
<evidence type="ECO:0000313" key="2">
    <source>
        <dbReference type="EMBL" id="NUW31538.1"/>
    </source>
</evidence>
<comment type="caution">
    <text evidence="2">The sequence shown here is derived from an EMBL/GenBank/DDBJ whole genome shotgun (WGS) entry which is preliminary data.</text>
</comment>
<evidence type="ECO:0000313" key="3">
    <source>
        <dbReference type="Proteomes" id="UP000586042"/>
    </source>
</evidence>
<name>A0A7Y6I5J8_9ACTN</name>
<dbReference type="InterPro" id="IPR045079">
    <property type="entry name" value="Oxoprolinase-like"/>
</dbReference>
<reference evidence="2 3" key="1">
    <citation type="submission" date="2020-06" db="EMBL/GenBank/DDBJ databases">
        <title>Nonomuraea sp. SMC257, a novel actinomycete isolated from soil.</title>
        <authorList>
            <person name="Chanama M."/>
        </authorList>
    </citation>
    <scope>NUCLEOTIDE SEQUENCE [LARGE SCALE GENOMIC DNA]</scope>
    <source>
        <strain evidence="2 3">SMC257</strain>
    </source>
</reference>
<organism evidence="2 3">
    <name type="scientific">Nonomuraea montanisoli</name>
    <dbReference type="NCBI Taxonomy" id="2741721"/>
    <lineage>
        <taxon>Bacteria</taxon>
        <taxon>Bacillati</taxon>
        <taxon>Actinomycetota</taxon>
        <taxon>Actinomycetes</taxon>
        <taxon>Streptosporangiales</taxon>
        <taxon>Streptosporangiaceae</taxon>
        <taxon>Nonomuraea</taxon>
    </lineage>
</organism>
<dbReference type="Proteomes" id="UP000586042">
    <property type="component" value="Unassembled WGS sequence"/>
</dbReference>
<dbReference type="Pfam" id="PF02538">
    <property type="entry name" value="Hydantoinase_B"/>
    <property type="match status" value="1"/>
</dbReference>
<proteinExistence type="predicted"/>
<dbReference type="AlphaFoldDB" id="A0A7Y6I5J8"/>
<dbReference type="GO" id="GO:0006749">
    <property type="term" value="P:glutathione metabolic process"/>
    <property type="evidence" value="ECO:0007669"/>
    <property type="project" value="TreeGrafter"/>
</dbReference>
<dbReference type="InterPro" id="IPR003692">
    <property type="entry name" value="Hydantoinase_B"/>
</dbReference>
<dbReference type="PANTHER" id="PTHR11365:SF23">
    <property type="entry name" value="HYPOTHETICAL 5-OXOPROLINASE (EUROFUNG)-RELATED"/>
    <property type="match status" value="1"/>
</dbReference>
<dbReference type="GO" id="GO:0017168">
    <property type="term" value="F:5-oxoprolinase (ATP-hydrolyzing) activity"/>
    <property type="evidence" value="ECO:0007669"/>
    <property type="project" value="TreeGrafter"/>
</dbReference>